<sequence>MMFAAPRSFRSARSLLGHTTAILVCTAFLVICPGLCRGAGAIGAPSETPAPSWTDPITGMEFVLVPGGCFEMGRAPGVEKILMGEVDQWFMDRHYGNETPRYEVCVEPFWLSRHEVTQGQWEAVTGQADQGCEWTGRGEALPASFITYENARDYAAELSKQSANGESFRLPTEAEWEFACRAGADAPFSTGWDITPDDARFTKVYELGTREKLANPARPKTVAPVGSFTPNAYGVCDMHGNVAEWTSTLYTPQPGVEPVFEKRESHRVIKGGSYADHPRSVRCGARKGAKTGYISCQVGARLVRVPPVRANEADSAAQ</sequence>
<evidence type="ECO:0000313" key="3">
    <source>
        <dbReference type="Proteomes" id="UP000448292"/>
    </source>
</evidence>
<proteinExistence type="predicted"/>
<dbReference type="InterPro" id="IPR016187">
    <property type="entry name" value="CTDL_fold"/>
</dbReference>
<dbReference type="PANTHER" id="PTHR23150:SF19">
    <property type="entry name" value="FORMYLGLYCINE-GENERATING ENZYME"/>
    <property type="match status" value="1"/>
</dbReference>
<dbReference type="InterPro" id="IPR042095">
    <property type="entry name" value="SUMF_sf"/>
</dbReference>
<dbReference type="InterPro" id="IPR051043">
    <property type="entry name" value="Sulfatase_Mod_Factor_Kinase"/>
</dbReference>
<dbReference type="OrthoDB" id="9768004at2"/>
<evidence type="ECO:0000313" key="2">
    <source>
        <dbReference type="EMBL" id="TVM19342.1"/>
    </source>
</evidence>
<dbReference type="EMBL" id="QMIE01000002">
    <property type="protein sequence ID" value="TVM19342.1"/>
    <property type="molecule type" value="Genomic_DNA"/>
</dbReference>
<dbReference type="AlphaFoldDB" id="A0A7M3MI20"/>
<dbReference type="Pfam" id="PF03781">
    <property type="entry name" value="FGE-sulfatase"/>
    <property type="match status" value="1"/>
</dbReference>
<keyword evidence="3" id="KW-1185">Reference proteome</keyword>
<dbReference type="RefSeq" id="WP_144301700.1">
    <property type="nucleotide sequence ID" value="NZ_QMIE01000002.1"/>
</dbReference>
<comment type="caution">
    <text evidence="2">The sequence shown here is derived from an EMBL/GenBank/DDBJ whole genome shotgun (WGS) entry which is preliminary data.</text>
</comment>
<protein>
    <recommendedName>
        <fullName evidence="1">Sulfatase-modifying factor enzyme-like domain-containing protein</fullName>
    </recommendedName>
</protein>
<name>A0A7M3MI20_9BACT</name>
<evidence type="ECO:0000259" key="1">
    <source>
        <dbReference type="Pfam" id="PF03781"/>
    </source>
</evidence>
<organism evidence="2 3">
    <name type="scientific">Oceanidesulfovibrio indonesiensis</name>
    <dbReference type="NCBI Taxonomy" id="54767"/>
    <lineage>
        <taxon>Bacteria</taxon>
        <taxon>Pseudomonadati</taxon>
        <taxon>Thermodesulfobacteriota</taxon>
        <taxon>Desulfovibrionia</taxon>
        <taxon>Desulfovibrionales</taxon>
        <taxon>Desulfovibrionaceae</taxon>
        <taxon>Oceanidesulfovibrio</taxon>
    </lineage>
</organism>
<accession>A0A7M3MI20</accession>
<reference evidence="2 3" key="1">
    <citation type="submission" date="2018-06" db="EMBL/GenBank/DDBJ databases">
        <title>Complete genome of Desulfovibrio indonesiensis P37SLT.</title>
        <authorList>
            <person name="Crispim J.S."/>
            <person name="Vidigal P.M.P."/>
            <person name="Silva L.C.F."/>
            <person name="Laguardia C.N."/>
            <person name="Araujo L.C."/>
            <person name="Dias R.S."/>
            <person name="Sousa M.P."/>
            <person name="Paula S.O."/>
            <person name="Silva C."/>
        </authorList>
    </citation>
    <scope>NUCLEOTIDE SEQUENCE [LARGE SCALE GENOMIC DNA]</scope>
    <source>
        <strain evidence="2 3">P37SLT</strain>
    </source>
</reference>
<dbReference type="Gene3D" id="3.90.1580.10">
    <property type="entry name" value="paralog of FGE (formylglycine-generating enzyme)"/>
    <property type="match status" value="1"/>
</dbReference>
<dbReference type="GO" id="GO:0120147">
    <property type="term" value="F:formylglycine-generating oxidase activity"/>
    <property type="evidence" value="ECO:0007669"/>
    <property type="project" value="TreeGrafter"/>
</dbReference>
<feature type="domain" description="Sulfatase-modifying factor enzyme-like" evidence="1">
    <location>
        <begin position="61"/>
        <end position="304"/>
    </location>
</feature>
<dbReference type="InterPro" id="IPR005532">
    <property type="entry name" value="SUMF_dom"/>
</dbReference>
<gene>
    <name evidence="2" type="ORF">DPQ33_03000</name>
</gene>
<dbReference type="Proteomes" id="UP000448292">
    <property type="component" value="Unassembled WGS sequence"/>
</dbReference>
<dbReference type="SUPFAM" id="SSF56436">
    <property type="entry name" value="C-type lectin-like"/>
    <property type="match status" value="1"/>
</dbReference>
<dbReference type="PANTHER" id="PTHR23150">
    <property type="entry name" value="SULFATASE MODIFYING FACTOR 1, 2"/>
    <property type="match status" value="1"/>
</dbReference>